<sequence length="189" mass="20525">MPLAAEPCLTLGWCVQIEAVVRRVKWLTQHDAKAKLLVFSTWAEVLLLLEHALKTNNVPHVRPTTRKAFDAALATFKEAPSEGTGHVQTLLLLLKQGANGLNLTEAQHVLLVEPVLDPAVEEQAIGRIHRIGQSAATTVHRFVVSATVEENVHKICSARAAAMDMRAAVHRVEAPLTGIRFTPSGLTGD</sequence>
<dbReference type="eggNOG" id="KOG0298">
    <property type="taxonomic scope" value="Eukaryota"/>
</dbReference>
<dbReference type="GO" id="GO:0016787">
    <property type="term" value="F:hydrolase activity"/>
    <property type="evidence" value="ECO:0007669"/>
    <property type="project" value="UniProtKB-KW"/>
</dbReference>
<dbReference type="PANTHER" id="PTHR45865:SF1">
    <property type="entry name" value="E3 UBIQUITIN-PROTEIN LIGASE SHPRH"/>
    <property type="match status" value="1"/>
</dbReference>
<dbReference type="GeneID" id="17044724"/>
<dbReference type="EMBL" id="AGSI01000002">
    <property type="protein sequence ID" value="EIE26714.1"/>
    <property type="molecule type" value="Genomic_DNA"/>
</dbReference>
<dbReference type="InterPro" id="IPR049730">
    <property type="entry name" value="SNF2/RAD54-like_C"/>
</dbReference>
<dbReference type="PANTHER" id="PTHR45865">
    <property type="entry name" value="E3 UBIQUITIN-PROTEIN LIGASE SHPRH FAMILY MEMBER"/>
    <property type="match status" value="1"/>
</dbReference>
<name>I0Z7U5_COCSC</name>
<dbReference type="Pfam" id="PF00271">
    <property type="entry name" value="Helicase_C"/>
    <property type="match status" value="1"/>
</dbReference>
<dbReference type="PROSITE" id="PS51194">
    <property type="entry name" value="HELICASE_CTER"/>
    <property type="match status" value="1"/>
</dbReference>
<gene>
    <name evidence="3" type="ORF">COCSUDRAFT_59231</name>
</gene>
<dbReference type="InterPro" id="IPR027417">
    <property type="entry name" value="P-loop_NTPase"/>
</dbReference>
<dbReference type="InterPro" id="IPR052583">
    <property type="entry name" value="ATP-helicase/E3_Ub-Ligase"/>
</dbReference>
<dbReference type="STRING" id="574566.I0Z7U5"/>
<evidence type="ECO:0000313" key="3">
    <source>
        <dbReference type="EMBL" id="EIE26714.1"/>
    </source>
</evidence>
<proteinExistence type="predicted"/>
<evidence type="ECO:0000259" key="2">
    <source>
        <dbReference type="PROSITE" id="PS51194"/>
    </source>
</evidence>
<dbReference type="SUPFAM" id="SSF52540">
    <property type="entry name" value="P-loop containing nucleoside triphosphate hydrolases"/>
    <property type="match status" value="1"/>
</dbReference>
<keyword evidence="4" id="KW-1185">Reference proteome</keyword>
<dbReference type="SMART" id="SM00490">
    <property type="entry name" value="HELICc"/>
    <property type="match status" value="1"/>
</dbReference>
<dbReference type="Gene3D" id="3.40.50.300">
    <property type="entry name" value="P-loop containing nucleotide triphosphate hydrolases"/>
    <property type="match status" value="1"/>
</dbReference>
<feature type="domain" description="Helicase C-terminal" evidence="2">
    <location>
        <begin position="26"/>
        <end position="180"/>
    </location>
</feature>
<dbReference type="KEGG" id="csl:COCSUDRAFT_59231"/>
<organism evidence="3 4">
    <name type="scientific">Coccomyxa subellipsoidea (strain C-169)</name>
    <name type="common">Green microalga</name>
    <dbReference type="NCBI Taxonomy" id="574566"/>
    <lineage>
        <taxon>Eukaryota</taxon>
        <taxon>Viridiplantae</taxon>
        <taxon>Chlorophyta</taxon>
        <taxon>core chlorophytes</taxon>
        <taxon>Trebouxiophyceae</taxon>
        <taxon>Trebouxiophyceae incertae sedis</taxon>
        <taxon>Coccomyxaceae</taxon>
        <taxon>Coccomyxa</taxon>
        <taxon>Coccomyxa subellipsoidea</taxon>
    </lineage>
</organism>
<dbReference type="AlphaFoldDB" id="I0Z7U5"/>
<accession>I0Z7U5</accession>
<dbReference type="RefSeq" id="XP_005651258.1">
    <property type="nucleotide sequence ID" value="XM_005651201.1"/>
</dbReference>
<dbReference type="InterPro" id="IPR001650">
    <property type="entry name" value="Helicase_C-like"/>
</dbReference>
<dbReference type="CDD" id="cd18793">
    <property type="entry name" value="SF2_C_SNF"/>
    <property type="match status" value="1"/>
</dbReference>
<evidence type="ECO:0000256" key="1">
    <source>
        <dbReference type="ARBA" id="ARBA00022801"/>
    </source>
</evidence>
<reference evidence="3 4" key="1">
    <citation type="journal article" date="2012" name="Genome Biol.">
        <title>The genome of the polar eukaryotic microalga coccomyxa subellipsoidea reveals traits of cold adaptation.</title>
        <authorList>
            <person name="Blanc G."/>
            <person name="Agarkova I."/>
            <person name="Grimwood J."/>
            <person name="Kuo A."/>
            <person name="Brueggeman A."/>
            <person name="Dunigan D."/>
            <person name="Gurnon J."/>
            <person name="Ladunga I."/>
            <person name="Lindquist E."/>
            <person name="Lucas S."/>
            <person name="Pangilinan J."/>
            <person name="Proschold T."/>
            <person name="Salamov A."/>
            <person name="Schmutz J."/>
            <person name="Weeks D."/>
            <person name="Yamada T."/>
            <person name="Claverie J.M."/>
            <person name="Grigoriev I."/>
            <person name="Van Etten J."/>
            <person name="Lomsadze A."/>
            <person name="Borodovsky M."/>
        </authorList>
    </citation>
    <scope>NUCLEOTIDE SEQUENCE [LARGE SCALE GENOMIC DNA]</scope>
    <source>
        <strain evidence="3 4">C-169</strain>
    </source>
</reference>
<dbReference type="Proteomes" id="UP000007264">
    <property type="component" value="Unassembled WGS sequence"/>
</dbReference>
<dbReference type="OrthoDB" id="423559at2759"/>
<comment type="caution">
    <text evidence="3">The sequence shown here is derived from an EMBL/GenBank/DDBJ whole genome shotgun (WGS) entry which is preliminary data.</text>
</comment>
<evidence type="ECO:0000313" key="4">
    <source>
        <dbReference type="Proteomes" id="UP000007264"/>
    </source>
</evidence>
<keyword evidence="1" id="KW-0378">Hydrolase</keyword>
<protein>
    <recommendedName>
        <fullName evidence="2">Helicase C-terminal domain-containing protein</fullName>
    </recommendedName>
</protein>